<evidence type="ECO:0000313" key="10">
    <source>
        <dbReference type="Proteomes" id="UP000678499"/>
    </source>
</evidence>
<dbReference type="EMBL" id="CAJPEX010001757">
    <property type="protein sequence ID" value="CAG0919858.1"/>
    <property type="molecule type" value="Genomic_DNA"/>
</dbReference>
<evidence type="ECO:0000256" key="2">
    <source>
        <dbReference type="ARBA" id="ARBA00005814"/>
    </source>
</evidence>
<evidence type="ECO:0000256" key="3">
    <source>
        <dbReference type="ARBA" id="ARBA00022448"/>
    </source>
</evidence>
<evidence type="ECO:0000256" key="7">
    <source>
        <dbReference type="SAM" id="Phobius"/>
    </source>
</evidence>
<dbReference type="AlphaFoldDB" id="A0A7R9BQN1"/>
<name>A0A7R9BQN1_9CRUS</name>
<dbReference type="GO" id="GO:0005524">
    <property type="term" value="F:ATP binding"/>
    <property type="evidence" value="ECO:0007669"/>
    <property type="project" value="InterPro"/>
</dbReference>
<reference evidence="9" key="1">
    <citation type="submission" date="2020-11" db="EMBL/GenBank/DDBJ databases">
        <authorList>
            <person name="Tran Van P."/>
        </authorList>
    </citation>
    <scope>NUCLEOTIDE SEQUENCE</scope>
</reference>
<keyword evidence="10" id="KW-1185">Reference proteome</keyword>
<dbReference type="PANTHER" id="PTHR48041">
    <property type="entry name" value="ABC TRANSPORTER G FAMILY MEMBER 28"/>
    <property type="match status" value="1"/>
</dbReference>
<dbReference type="PROSITE" id="PS50893">
    <property type="entry name" value="ABC_TRANSPORTER_2"/>
    <property type="match status" value="1"/>
</dbReference>
<protein>
    <recommendedName>
        <fullName evidence="8">ABC transporter domain-containing protein</fullName>
    </recommendedName>
</protein>
<evidence type="ECO:0000256" key="5">
    <source>
        <dbReference type="ARBA" id="ARBA00022989"/>
    </source>
</evidence>
<organism evidence="9">
    <name type="scientific">Notodromas monacha</name>
    <dbReference type="NCBI Taxonomy" id="399045"/>
    <lineage>
        <taxon>Eukaryota</taxon>
        <taxon>Metazoa</taxon>
        <taxon>Ecdysozoa</taxon>
        <taxon>Arthropoda</taxon>
        <taxon>Crustacea</taxon>
        <taxon>Oligostraca</taxon>
        <taxon>Ostracoda</taxon>
        <taxon>Podocopa</taxon>
        <taxon>Podocopida</taxon>
        <taxon>Cypridocopina</taxon>
        <taxon>Cypridoidea</taxon>
        <taxon>Cyprididae</taxon>
        <taxon>Notodromas</taxon>
    </lineage>
</organism>
<dbReference type="InterPro" id="IPR013525">
    <property type="entry name" value="ABC2_TM"/>
</dbReference>
<keyword evidence="4 7" id="KW-0812">Transmembrane</keyword>
<dbReference type="Gene3D" id="3.40.50.300">
    <property type="entry name" value="P-loop containing nucleotide triphosphate hydrolases"/>
    <property type="match status" value="1"/>
</dbReference>
<evidence type="ECO:0000259" key="8">
    <source>
        <dbReference type="PROSITE" id="PS50893"/>
    </source>
</evidence>
<dbReference type="Proteomes" id="UP000678499">
    <property type="component" value="Unassembled WGS sequence"/>
</dbReference>
<dbReference type="SUPFAM" id="SSF52540">
    <property type="entry name" value="P-loop containing nucleoside triphosphate hydrolases"/>
    <property type="match status" value="1"/>
</dbReference>
<comment type="similarity">
    <text evidence="2">Belongs to the ABC transporter superfamily. ABCG family. Eye pigment precursor importer (TC 3.A.1.204) subfamily.</text>
</comment>
<feature type="transmembrane region" description="Helical" evidence="7">
    <location>
        <begin position="291"/>
        <end position="310"/>
    </location>
</feature>
<dbReference type="GO" id="GO:0140359">
    <property type="term" value="F:ABC-type transporter activity"/>
    <property type="evidence" value="ECO:0007669"/>
    <property type="project" value="InterPro"/>
</dbReference>
<keyword evidence="5 7" id="KW-1133">Transmembrane helix</keyword>
<keyword evidence="3" id="KW-0813">Transport</keyword>
<keyword evidence="6 7" id="KW-0472">Membrane</keyword>
<feature type="transmembrane region" description="Helical" evidence="7">
    <location>
        <begin position="322"/>
        <end position="344"/>
    </location>
</feature>
<dbReference type="EMBL" id="OA883794">
    <property type="protein sequence ID" value="CAD7279706.1"/>
    <property type="molecule type" value="Genomic_DNA"/>
</dbReference>
<dbReference type="Pfam" id="PF01061">
    <property type="entry name" value="ABC2_membrane"/>
    <property type="match status" value="1"/>
</dbReference>
<accession>A0A7R9BQN1</accession>
<dbReference type="InterPro" id="IPR017871">
    <property type="entry name" value="ABC_transporter-like_CS"/>
</dbReference>
<dbReference type="InterPro" id="IPR050352">
    <property type="entry name" value="ABCG_transporters"/>
</dbReference>
<evidence type="ECO:0000256" key="4">
    <source>
        <dbReference type="ARBA" id="ARBA00022692"/>
    </source>
</evidence>
<gene>
    <name evidence="9" type="ORF">NMOB1V02_LOCUS7374</name>
</gene>
<proteinExistence type="inferred from homology"/>
<feature type="transmembrane region" description="Helical" evidence="7">
    <location>
        <begin position="266"/>
        <end position="285"/>
    </location>
</feature>
<evidence type="ECO:0000256" key="1">
    <source>
        <dbReference type="ARBA" id="ARBA00004141"/>
    </source>
</evidence>
<dbReference type="PANTHER" id="PTHR48041:SF129">
    <property type="entry name" value="PROTEIN WHITE"/>
    <property type="match status" value="1"/>
</dbReference>
<dbReference type="OrthoDB" id="66620at2759"/>
<evidence type="ECO:0000313" key="9">
    <source>
        <dbReference type="EMBL" id="CAD7279706.1"/>
    </source>
</evidence>
<dbReference type="InterPro" id="IPR027417">
    <property type="entry name" value="P-loop_NTPase"/>
</dbReference>
<comment type="subcellular location">
    <subcellularLocation>
        <location evidence="1">Membrane</location>
        <topology evidence="1">Multi-pass membrane protein</topology>
    </subcellularLocation>
</comment>
<sequence>MDRGKTSVGGFENESFYPEFTSVELSDEPHNEVAVDVGDEQNLTPQKRKNVDSKAITFAWKNVNVFSKPKKRAFGFLSRGKQPEVKQILKNVNGLVRPGELLALMGASGSGKTTLLNSLTFRNTRKITVEGDIYANGRRVGPDHLTAISAYVQQQDLFIGTLTVREVLAFQATLKMDNHIRKEDRMERVEEVLKELGLSKCADVLVGVPGRTKGISGGEMKRLAFGCEVELSLSSIEVGPPNEVIALILGLIYLQQDMDQKGVQNVNGVIFLLLTNMSFSNMFAVVNHPKILAELPLFVVLPIVFSSIEYWMIGLNPDFGRFLIHVLVVVLVANIACSFGYMISTLASSVGAALSIAPPILIPLMLFGGFFLNTT</sequence>
<evidence type="ECO:0000256" key="6">
    <source>
        <dbReference type="ARBA" id="ARBA00023136"/>
    </source>
</evidence>
<feature type="transmembrane region" description="Helical" evidence="7">
    <location>
        <begin position="350"/>
        <end position="372"/>
    </location>
</feature>
<dbReference type="GO" id="GO:0005886">
    <property type="term" value="C:plasma membrane"/>
    <property type="evidence" value="ECO:0007669"/>
    <property type="project" value="TreeGrafter"/>
</dbReference>
<dbReference type="Pfam" id="PF00005">
    <property type="entry name" value="ABC_tran"/>
    <property type="match status" value="1"/>
</dbReference>
<dbReference type="InterPro" id="IPR003439">
    <property type="entry name" value="ABC_transporter-like_ATP-bd"/>
</dbReference>
<feature type="domain" description="ABC transporter" evidence="8">
    <location>
        <begin position="74"/>
        <end position="313"/>
    </location>
</feature>
<dbReference type="PROSITE" id="PS00211">
    <property type="entry name" value="ABC_TRANSPORTER_1"/>
    <property type="match status" value="1"/>
</dbReference>
<dbReference type="GO" id="GO:0016887">
    <property type="term" value="F:ATP hydrolysis activity"/>
    <property type="evidence" value="ECO:0007669"/>
    <property type="project" value="InterPro"/>
</dbReference>